<dbReference type="Proteomes" id="UP000219972">
    <property type="component" value="Unassembled WGS sequence"/>
</dbReference>
<dbReference type="EMBL" id="NWSL01000067">
    <property type="protein sequence ID" value="PDS45770.1"/>
    <property type="molecule type" value="Genomic_DNA"/>
</dbReference>
<evidence type="ECO:0000313" key="2">
    <source>
        <dbReference type="Proteomes" id="UP000219972"/>
    </source>
</evidence>
<reference evidence="1 2" key="1">
    <citation type="submission" date="2017-09" db="EMBL/GenBank/DDBJ databases">
        <title>Comparative genomics of rhizobia isolated from Phaseolus vulgaris in China.</title>
        <authorList>
            <person name="Tong W."/>
        </authorList>
    </citation>
    <scope>NUCLEOTIDE SEQUENCE [LARGE SCALE GENOMIC DNA]</scope>
    <source>
        <strain evidence="1 2">Y27</strain>
    </source>
</reference>
<accession>A0ABX4IW53</accession>
<sequence>MKGVAKRGQDFSPDGFRERGQPFIVVQGLAERAEVIPKRRPGTNGQDGVVAGALAPLKNLNVPHEPIELSPEIEKMILCFEAEIVPAVLFQDKQRRWLWIALLVFGSYVEVHFPPKNRGLVELKLLPQRARFSSGA</sequence>
<name>A0ABX4IW53_9HYPH</name>
<protein>
    <submittedName>
        <fullName evidence="1">Uncharacterized protein</fullName>
    </submittedName>
</protein>
<evidence type="ECO:0000313" key="1">
    <source>
        <dbReference type="EMBL" id="PDS45770.1"/>
    </source>
</evidence>
<proteinExistence type="predicted"/>
<gene>
    <name evidence="1" type="ORF">CO662_36650</name>
</gene>
<dbReference type="RefSeq" id="WP_097545485.1">
    <property type="nucleotide sequence ID" value="NZ_NWSK01000013.1"/>
</dbReference>
<organism evidence="1 2">
    <name type="scientific">Rhizobium anhuiense</name>
    <dbReference type="NCBI Taxonomy" id="1184720"/>
    <lineage>
        <taxon>Bacteria</taxon>
        <taxon>Pseudomonadati</taxon>
        <taxon>Pseudomonadota</taxon>
        <taxon>Alphaproteobacteria</taxon>
        <taxon>Hyphomicrobiales</taxon>
        <taxon>Rhizobiaceae</taxon>
        <taxon>Rhizobium/Agrobacterium group</taxon>
        <taxon>Rhizobium</taxon>
    </lineage>
</organism>
<comment type="caution">
    <text evidence="1">The sequence shown here is derived from an EMBL/GenBank/DDBJ whole genome shotgun (WGS) entry which is preliminary data.</text>
</comment>
<keyword evidence="2" id="KW-1185">Reference proteome</keyword>